<proteinExistence type="predicted"/>
<comment type="caution">
    <text evidence="1">The sequence shown here is derived from an EMBL/GenBank/DDBJ whole genome shotgun (WGS) entry which is preliminary data.</text>
</comment>
<dbReference type="EMBL" id="BPPX01000007">
    <property type="protein sequence ID" value="GJC81456.1"/>
    <property type="molecule type" value="Genomic_DNA"/>
</dbReference>
<protein>
    <submittedName>
        <fullName evidence="1">Uncharacterized protein</fullName>
    </submittedName>
</protein>
<sequence length="111" mass="12515">MAAKRYTVEQKALLTAHSQSNKTGVFSRRIKPAQIKEAFKDLQVCLPFLYLLNDIANGSITNFGKLIVKGFAKDASWTTAYGIPYGAWVTFFIFTGPFCVSKFRNLRTIVR</sequence>
<accession>A0AA37GJE9</accession>
<name>A0AA37GJE9_9PEZI</name>
<gene>
    <name evidence="1" type="ORF">ColLi_04294</name>
</gene>
<organism evidence="1 2">
    <name type="scientific">Colletotrichum liriopes</name>
    <dbReference type="NCBI Taxonomy" id="708192"/>
    <lineage>
        <taxon>Eukaryota</taxon>
        <taxon>Fungi</taxon>
        <taxon>Dikarya</taxon>
        <taxon>Ascomycota</taxon>
        <taxon>Pezizomycotina</taxon>
        <taxon>Sordariomycetes</taxon>
        <taxon>Hypocreomycetidae</taxon>
        <taxon>Glomerellales</taxon>
        <taxon>Glomerellaceae</taxon>
        <taxon>Colletotrichum</taxon>
        <taxon>Colletotrichum spaethianum species complex</taxon>
    </lineage>
</organism>
<dbReference type="AlphaFoldDB" id="A0AA37GJE9"/>
<evidence type="ECO:0000313" key="2">
    <source>
        <dbReference type="Proteomes" id="UP001055172"/>
    </source>
</evidence>
<evidence type="ECO:0000313" key="1">
    <source>
        <dbReference type="EMBL" id="GJC81456.1"/>
    </source>
</evidence>
<dbReference type="Proteomes" id="UP001055172">
    <property type="component" value="Unassembled WGS sequence"/>
</dbReference>
<reference evidence="1 2" key="1">
    <citation type="submission" date="2021-07" db="EMBL/GenBank/DDBJ databases">
        <title>Genome data of Colletotrichum spaethianum.</title>
        <authorList>
            <person name="Utami Y.D."/>
            <person name="Hiruma K."/>
        </authorList>
    </citation>
    <scope>NUCLEOTIDE SEQUENCE [LARGE SCALE GENOMIC DNA]</scope>
    <source>
        <strain evidence="1 2">MAFF 242679</strain>
    </source>
</reference>
<keyword evidence="2" id="KW-1185">Reference proteome</keyword>